<evidence type="ECO:0000256" key="6">
    <source>
        <dbReference type="ARBA" id="ARBA00022741"/>
    </source>
</evidence>
<keyword evidence="5 8" id="KW-0548">Nucleotidyltransferase</keyword>
<evidence type="ECO:0000256" key="4">
    <source>
        <dbReference type="ARBA" id="ARBA00022679"/>
    </source>
</evidence>
<comment type="similarity">
    <text evidence="1 8">Belongs to the reoviridae RNA-directed RNA polymerase family.</text>
</comment>
<evidence type="ECO:0000256" key="2">
    <source>
        <dbReference type="ARBA" id="ARBA00012494"/>
    </source>
</evidence>
<evidence type="ECO:0000256" key="5">
    <source>
        <dbReference type="ARBA" id="ARBA00022695"/>
    </source>
</evidence>
<dbReference type="GO" id="GO:0006351">
    <property type="term" value="P:DNA-templated transcription"/>
    <property type="evidence" value="ECO:0007669"/>
    <property type="project" value="UniProtKB-UniRule"/>
</dbReference>
<comment type="catalytic activity">
    <reaction evidence="8">
        <text>RNA(n) + a ribonucleoside 5'-triphosphate = RNA(n+1) + diphosphate</text>
        <dbReference type="Rhea" id="RHEA:21248"/>
        <dbReference type="Rhea" id="RHEA-COMP:14527"/>
        <dbReference type="Rhea" id="RHEA-COMP:17342"/>
        <dbReference type="ChEBI" id="CHEBI:33019"/>
        <dbReference type="ChEBI" id="CHEBI:61557"/>
        <dbReference type="ChEBI" id="CHEBI:140395"/>
        <dbReference type="EC" id="2.7.7.48"/>
    </reaction>
</comment>
<dbReference type="SUPFAM" id="SSF56672">
    <property type="entry name" value="DNA/RNA polymerases"/>
    <property type="match status" value="1"/>
</dbReference>
<dbReference type="Proteomes" id="UP000175254">
    <property type="component" value="Genome"/>
</dbReference>
<evidence type="ECO:0000256" key="7">
    <source>
        <dbReference type="ARBA" id="ARBA00022953"/>
    </source>
</evidence>
<reference evidence="10" key="1">
    <citation type="submission" date="2016-05" db="EMBL/GenBank/DDBJ databases">
        <title>Whole genome sequencing of an Indian isolate of bluetongue virus and its molecular epidemiology studies.</title>
        <authorList>
            <person name="Kumar L."/>
            <person name="Batra K."/>
            <person name="Kumar A."/>
            <person name="Maan N.S."/>
            <person name="Kalyanaraman B."/>
            <person name="Pirulappan G."/>
            <person name="Chaudhary D."/>
            <person name="Kumar V."/>
            <person name="Gupta A."/>
            <person name="Maan S."/>
        </authorList>
    </citation>
    <scope>NUCLEOTIDE SEQUENCE [LARGE SCALE GENOMIC DNA]</scope>
    <source>
        <strain evidence="10">IND2014/01</strain>
    </source>
</reference>
<evidence type="ECO:0000256" key="1">
    <source>
        <dbReference type="ARBA" id="ARBA00009581"/>
    </source>
</evidence>
<dbReference type="GO" id="GO:0000166">
    <property type="term" value="F:nucleotide binding"/>
    <property type="evidence" value="ECO:0007669"/>
    <property type="project" value="UniProtKB-KW"/>
</dbReference>
<dbReference type="PIRSF" id="PIRSF000821">
    <property type="entry name" value="RdRPol"/>
    <property type="match status" value="1"/>
</dbReference>
<accession>A0A192IBX9</accession>
<keyword evidence="7 8" id="KW-0693">Viral RNA replication</keyword>
<evidence type="ECO:0000256" key="3">
    <source>
        <dbReference type="ARBA" id="ARBA00022484"/>
    </source>
</evidence>
<dbReference type="GO" id="GO:0003968">
    <property type="term" value="F:RNA-directed RNA polymerase activity"/>
    <property type="evidence" value="ECO:0007669"/>
    <property type="project" value="UniProtKB-UniRule"/>
</dbReference>
<keyword evidence="4 8" id="KW-0808">Transferase</keyword>
<dbReference type="Pfam" id="PF05788">
    <property type="entry name" value="Orbi_VP1"/>
    <property type="match status" value="1"/>
</dbReference>
<organism evidence="10">
    <name type="scientific">Bluetongue virus 16</name>
    <name type="common">BTV-16</name>
    <dbReference type="NCBI Taxonomy" id="45029"/>
    <lineage>
        <taxon>Viruses</taxon>
        <taxon>Riboviria</taxon>
        <taxon>Orthornavirae</taxon>
        <taxon>Duplornaviricota</taxon>
        <taxon>Resentoviricetes</taxon>
        <taxon>Reovirales</taxon>
        <taxon>Sedoreoviridae</taxon>
        <taxon>Orbivirus</taxon>
        <taxon>Orbivirus caerulinguae</taxon>
        <taxon>Bluetongue virus</taxon>
    </lineage>
</organism>
<keyword evidence="6 8" id="KW-0547">Nucleotide-binding</keyword>
<dbReference type="InterPro" id="IPR007097">
    <property type="entry name" value="RNA-dir_pol_reovirus"/>
</dbReference>
<proteinExistence type="inferred from homology"/>
<dbReference type="EMBL" id="KX302634">
    <property type="protein sequence ID" value="ANK78265.1"/>
    <property type="molecule type" value="Genomic_RNA"/>
</dbReference>
<dbReference type="EC" id="2.7.7.48" evidence="2 8"/>
<dbReference type="PROSITE" id="PS50523">
    <property type="entry name" value="RDRP_DSRNA_REO"/>
    <property type="match status" value="1"/>
</dbReference>
<name>A0A192IBX9_BTV16</name>
<sequence>MAMVAITVQGAQLIKRVVERFYPGIEFRSDEGACYIYKFSDHIRRIRMKHGTKYQRQAEEIMRNISLRKEKLHGIPVLDEVEWKYVFDGQTFQSYAFEVYINSILPWSELDPEEEFLRNYRVSREMTEVEKFIEFRAKNEMQIYGDIPIKVWCCFINELSAEVNHTPLGMQVMADFVSRFGSPFHQGNRDLSNLEDFQVAYSTPLLFEMCCMESILEFNIKMRMREEEISALEFGDTRIDPIGLLREFFVLCLPHPKKINNVLRAPYSWFVKMWGVGADPIVVLQSAAGDDRNSKDVFYDKFRTEANRYKGLFRSSFYSESRRMNEEKILEAVKYSQELGSHDHRLPIFEKMLKTVYTTPFYPHKSSNMILASFLLSIQTITGYGRAWVKNVSTEFDKQLKPNPNNLVQDVSDLTREFFKQAYVEAKERREEIVKPEDLYTSMLRLARNTSSGFSTEIFVKKKFGPRLKDKDLIKINSRIKALVIFTKGHTVFTDEELRKKYNSVELYQTKGSRDVPIKATRTIYSINLSVLVPQLIVTLPLNEYFSRVGGITSPDYRKIGGKVIVGDLEATGSRVMDAADCFRNSADRDIFTIAIDYSEYDTHLTRYNFRTGMLQGIREAMAPYRDLRYEGYTLEQIIDFGYGEGRVANTLWNGKRRLFRTTFDAYLRLDESERDKGTFKIPKGVLPVSNVDVAKRIAVDKGFDTLVAATDGSDLALIDTHLSGENSTLIANSMHNMAIGTLIQREVGKEEPGVLTFLSEQYVGDDTLFYAKLHTTDTKVFDRIATSIFNTVAKCGHEASPSKTMMTPYSVEKTQTHAKQGCYVPQDRMMIISSERRKDIEDVQGYVRSQVQTMITKVSRGFCHDLAQLILMLKAAFIGAWKMKRTIKEDATYRDRKFDSNDEDGFTLIQIRNPLALYVPIGWNGYGAHPAALNIVMTEEMYVDSIMISKLDEIMAPIRKIVHDIPPCWNETQGDKRGLISATKMSFFSKMARPAVQAALSDPQVMNLVEELPLGEFSPGRISRTMMHSALLKESSARTLLSSGYELEYQKALNNWLSQVSMRLGEESGVISTSYAKLFDVYFEGELDSAPYMFPDQNLSPQFYIQKMMIGPRVSSRVRNSYVDRIDVILRKDVVMRGFITANTILNVIEKLGTNHSVGDLVTVFTLMNIETRVAEELAEYMTSEKIRFDALKLLKKGIAGDEFTMSLNVATQDFIDTYLAYPYQLTKTEVDAVSLYCTQMIMLRAAIGLPRRKMRIVVTDDAKKRYKIRLQRFRTHVPKIKVLKKLIDPNRMTVRNLENQFV</sequence>
<protein>
    <recommendedName>
        <fullName evidence="2 8">RNA-directed RNA polymerase</fullName>
        <ecNumber evidence="2 8">2.7.7.48</ecNumber>
    </recommendedName>
</protein>
<evidence type="ECO:0000259" key="9">
    <source>
        <dbReference type="PROSITE" id="PS50523"/>
    </source>
</evidence>
<dbReference type="GO" id="GO:0019079">
    <property type="term" value="P:viral genome replication"/>
    <property type="evidence" value="ECO:0007669"/>
    <property type="project" value="InterPro"/>
</dbReference>
<keyword evidence="3 8" id="KW-0696">RNA-directed RNA polymerase</keyword>
<feature type="domain" description="RdRp catalytic" evidence="9">
    <location>
        <begin position="564"/>
        <end position="825"/>
    </location>
</feature>
<evidence type="ECO:0000256" key="8">
    <source>
        <dbReference type="PIRNR" id="PIRNR000821"/>
    </source>
</evidence>
<dbReference type="InterPro" id="IPR008723">
    <property type="entry name" value="RNA_pol_orbivir"/>
</dbReference>
<evidence type="ECO:0000313" key="10">
    <source>
        <dbReference type="EMBL" id="ANK78265.1"/>
    </source>
</evidence>
<dbReference type="GO" id="GO:0003723">
    <property type="term" value="F:RNA binding"/>
    <property type="evidence" value="ECO:0007669"/>
    <property type="project" value="InterPro"/>
</dbReference>
<dbReference type="InterPro" id="IPR043502">
    <property type="entry name" value="DNA/RNA_pol_sf"/>
</dbReference>